<dbReference type="Pfam" id="PF12399">
    <property type="entry name" value="BCA_ABC_TP_C"/>
    <property type="match status" value="1"/>
</dbReference>
<evidence type="ECO:0000259" key="4">
    <source>
        <dbReference type="PROSITE" id="PS50893"/>
    </source>
</evidence>
<dbReference type="SUPFAM" id="SSF52540">
    <property type="entry name" value="P-loop containing nucleoside triphosphate hydrolases"/>
    <property type="match status" value="1"/>
</dbReference>
<dbReference type="InterPro" id="IPR051120">
    <property type="entry name" value="ABC_AA/LPS_Transport"/>
</dbReference>
<dbReference type="InterPro" id="IPR027417">
    <property type="entry name" value="P-loop_NTPase"/>
</dbReference>
<dbReference type="RefSeq" id="WP_307431398.1">
    <property type="nucleotide sequence ID" value="NZ_JAUSVK010000001.1"/>
</dbReference>
<dbReference type="PANTHER" id="PTHR45772">
    <property type="entry name" value="CONSERVED COMPONENT OF ABC TRANSPORTER FOR NATURAL AMINO ACIDS-RELATED"/>
    <property type="match status" value="1"/>
</dbReference>
<dbReference type="CDD" id="cd03219">
    <property type="entry name" value="ABC_Mj1267_LivG_branched"/>
    <property type="match status" value="1"/>
</dbReference>
<keyword evidence="3 5" id="KW-0067">ATP-binding</keyword>
<keyword evidence="2" id="KW-0547">Nucleotide-binding</keyword>
<dbReference type="PROSITE" id="PS50893">
    <property type="entry name" value="ABC_TRANSPORTER_2"/>
    <property type="match status" value="1"/>
</dbReference>
<feature type="domain" description="ABC transporter" evidence="4">
    <location>
        <begin position="10"/>
        <end position="244"/>
    </location>
</feature>
<dbReference type="Proteomes" id="UP001237448">
    <property type="component" value="Unassembled WGS sequence"/>
</dbReference>
<dbReference type="GO" id="GO:0005524">
    <property type="term" value="F:ATP binding"/>
    <property type="evidence" value="ECO:0007669"/>
    <property type="project" value="UniProtKB-KW"/>
</dbReference>
<protein>
    <submittedName>
        <fullName evidence="5">Branched-chain amino acid transport system ATP-binding protein</fullName>
    </submittedName>
</protein>
<dbReference type="Gene3D" id="3.40.50.300">
    <property type="entry name" value="P-loop containing nucleotide triphosphate hydrolases"/>
    <property type="match status" value="1"/>
</dbReference>
<dbReference type="InterPro" id="IPR032823">
    <property type="entry name" value="BCA_ABC_TP_C"/>
</dbReference>
<dbReference type="SMART" id="SM00382">
    <property type="entry name" value="AAA"/>
    <property type="match status" value="1"/>
</dbReference>
<reference evidence="5 6" key="1">
    <citation type="submission" date="2023-07" db="EMBL/GenBank/DDBJ databases">
        <title>Genomic Encyclopedia of Type Strains, Phase IV (KMG-IV): sequencing the most valuable type-strain genomes for metagenomic binning, comparative biology and taxonomic classification.</title>
        <authorList>
            <person name="Goeker M."/>
        </authorList>
    </citation>
    <scope>NUCLEOTIDE SEQUENCE [LARGE SCALE GENOMIC DNA]</scope>
    <source>
        <strain evidence="5 6">DSM 5896</strain>
    </source>
</reference>
<evidence type="ECO:0000313" key="6">
    <source>
        <dbReference type="Proteomes" id="UP001237448"/>
    </source>
</evidence>
<organism evidence="5 6">
    <name type="scientific">Labrys monachus</name>
    <dbReference type="NCBI Taxonomy" id="217067"/>
    <lineage>
        <taxon>Bacteria</taxon>
        <taxon>Pseudomonadati</taxon>
        <taxon>Pseudomonadota</taxon>
        <taxon>Alphaproteobacteria</taxon>
        <taxon>Hyphomicrobiales</taxon>
        <taxon>Xanthobacteraceae</taxon>
        <taxon>Labrys</taxon>
    </lineage>
</organism>
<keyword evidence="6" id="KW-1185">Reference proteome</keyword>
<evidence type="ECO:0000256" key="3">
    <source>
        <dbReference type="ARBA" id="ARBA00022840"/>
    </source>
</evidence>
<proteinExistence type="predicted"/>
<gene>
    <name evidence="5" type="ORF">J3R73_004211</name>
</gene>
<evidence type="ECO:0000256" key="1">
    <source>
        <dbReference type="ARBA" id="ARBA00022448"/>
    </source>
</evidence>
<dbReference type="EMBL" id="JAUSVK010000001">
    <property type="protein sequence ID" value="MDQ0394419.1"/>
    <property type="molecule type" value="Genomic_DNA"/>
</dbReference>
<accession>A0ABU0FII1</accession>
<name>A0ABU0FII1_9HYPH</name>
<comment type="caution">
    <text evidence="5">The sequence shown here is derived from an EMBL/GenBank/DDBJ whole genome shotgun (WGS) entry which is preliminary data.</text>
</comment>
<keyword evidence="1" id="KW-0813">Transport</keyword>
<evidence type="ECO:0000256" key="2">
    <source>
        <dbReference type="ARBA" id="ARBA00022741"/>
    </source>
</evidence>
<sequence>MDARSPQPLLEVEGICRSFGALVAVDDVSLRLGPREILGIAGPNGAGKTTLFNVITGIPFKADKGRITFRGTRIEAMAPHRIFRLGLARTFQKETSFANLTVEQNVRLGAAFGADLRGKELAAAVDRALERLDLSARRRDPAASLTVYGTKRLMLASAIVTRPPLLMLDEPASGLTASEVADLKSLILGFRDDGMAILLIEHILPLLFGISERVMVMDFGRKLVEGTPADVARDQRVIDAYLGGQSEGAADALAG</sequence>
<dbReference type="Pfam" id="PF00005">
    <property type="entry name" value="ABC_tran"/>
    <property type="match status" value="1"/>
</dbReference>
<dbReference type="InterPro" id="IPR003439">
    <property type="entry name" value="ABC_transporter-like_ATP-bd"/>
</dbReference>
<dbReference type="InterPro" id="IPR003593">
    <property type="entry name" value="AAA+_ATPase"/>
</dbReference>
<evidence type="ECO:0000313" key="5">
    <source>
        <dbReference type="EMBL" id="MDQ0394419.1"/>
    </source>
</evidence>